<feature type="region of interest" description="Disordered" evidence="10">
    <location>
        <begin position="1"/>
        <end position="43"/>
    </location>
</feature>
<dbReference type="RefSeq" id="XP_022466237.1">
    <property type="nucleotide sequence ID" value="XM_022609886.1"/>
</dbReference>
<dbReference type="Pfam" id="PF00096">
    <property type="entry name" value="zf-C2H2"/>
    <property type="match status" value="3"/>
</dbReference>
<evidence type="ECO:0000256" key="7">
    <source>
        <dbReference type="ARBA" id="ARBA00023163"/>
    </source>
</evidence>
<feature type="domain" description="C2H2-type" evidence="11">
    <location>
        <begin position="388"/>
        <end position="415"/>
    </location>
</feature>
<dbReference type="eggNOG" id="KOG1721">
    <property type="taxonomic scope" value="Eukaryota"/>
</dbReference>
<feature type="domain" description="C2H2-type" evidence="11">
    <location>
        <begin position="472"/>
        <end position="502"/>
    </location>
</feature>
<evidence type="ECO:0000256" key="8">
    <source>
        <dbReference type="ARBA" id="ARBA00023242"/>
    </source>
</evidence>
<proteinExistence type="predicted"/>
<feature type="compositionally biased region" description="Polar residues" evidence="10">
    <location>
        <begin position="221"/>
        <end position="247"/>
    </location>
</feature>
<gene>
    <name evidence="12" type="primary">KNAG0I02070</name>
    <name evidence="12" type="ordered locus">KNAG_0I02070</name>
</gene>
<dbReference type="InterPro" id="IPR036236">
    <property type="entry name" value="Znf_C2H2_sf"/>
</dbReference>
<dbReference type="InterPro" id="IPR050331">
    <property type="entry name" value="Zinc_finger"/>
</dbReference>
<dbReference type="GO" id="GO:0005634">
    <property type="term" value="C:nucleus"/>
    <property type="evidence" value="ECO:0007669"/>
    <property type="project" value="UniProtKB-SubCell"/>
</dbReference>
<dbReference type="FunFam" id="3.30.160.60:FF:002157">
    <property type="entry name" value="Transcription factor"/>
    <property type="match status" value="1"/>
</dbReference>
<evidence type="ECO:0000256" key="2">
    <source>
        <dbReference type="ARBA" id="ARBA00022723"/>
    </source>
</evidence>
<dbReference type="GO" id="GO:0005737">
    <property type="term" value="C:cytoplasm"/>
    <property type="evidence" value="ECO:0007669"/>
    <property type="project" value="TreeGrafter"/>
</dbReference>
<dbReference type="EMBL" id="HE978322">
    <property type="protein sequence ID" value="CCK71992.1"/>
    <property type="molecule type" value="Genomic_DNA"/>
</dbReference>
<evidence type="ECO:0000256" key="1">
    <source>
        <dbReference type="ARBA" id="ARBA00004123"/>
    </source>
</evidence>
<keyword evidence="13" id="KW-1185">Reference proteome</keyword>
<feature type="region of interest" description="Disordered" evidence="10">
    <location>
        <begin position="191"/>
        <end position="263"/>
    </location>
</feature>
<evidence type="ECO:0000256" key="5">
    <source>
        <dbReference type="ARBA" id="ARBA00022833"/>
    </source>
</evidence>
<dbReference type="PANTHER" id="PTHR16515:SF59">
    <property type="entry name" value="PR DOMAIN ZINC FINGER PROTEIN 1"/>
    <property type="match status" value="1"/>
</dbReference>
<dbReference type="GO" id="GO:0003700">
    <property type="term" value="F:DNA-binding transcription factor activity"/>
    <property type="evidence" value="ECO:0007669"/>
    <property type="project" value="TreeGrafter"/>
</dbReference>
<dbReference type="FunFam" id="3.30.160.60:FF:002343">
    <property type="entry name" value="Zinc finger protein 33A"/>
    <property type="match status" value="1"/>
</dbReference>
<feature type="compositionally biased region" description="Basic and acidic residues" evidence="10">
    <location>
        <begin position="195"/>
        <end position="208"/>
    </location>
</feature>
<dbReference type="STRING" id="1071383.J7S2G1"/>
<feature type="compositionally biased region" description="Polar residues" evidence="10">
    <location>
        <begin position="72"/>
        <end position="95"/>
    </location>
</feature>
<reference evidence="13" key="2">
    <citation type="submission" date="2012-08" db="EMBL/GenBank/DDBJ databases">
        <title>Genome sequence of Kazachstania naganishii.</title>
        <authorList>
            <person name="Gordon J.L."/>
            <person name="Armisen D."/>
            <person name="Proux-Wera E."/>
            <person name="OhEigeartaigh S.S."/>
            <person name="Byrne K.P."/>
            <person name="Wolfe K.H."/>
        </authorList>
    </citation>
    <scope>NUCLEOTIDE SEQUENCE [LARGE SCALE GENOMIC DNA]</scope>
    <source>
        <strain evidence="13">ATCC MYA-139 / BCRC 22969 / CBS 8797 / CCRC 22969 / KCTC 17520 / NBRC 10181 / NCYC 3082</strain>
    </source>
</reference>
<protein>
    <recommendedName>
        <fullName evidence="11">C2H2-type domain-containing protein</fullName>
    </recommendedName>
</protein>
<reference evidence="12 13" key="1">
    <citation type="journal article" date="2011" name="Proc. Natl. Acad. Sci. U.S.A.">
        <title>Evolutionary erosion of yeast sex chromosomes by mating-type switching accidents.</title>
        <authorList>
            <person name="Gordon J.L."/>
            <person name="Armisen D."/>
            <person name="Proux-Wera E."/>
            <person name="Oheigeartaigh S.S."/>
            <person name="Byrne K.P."/>
            <person name="Wolfe K.H."/>
        </authorList>
    </citation>
    <scope>NUCLEOTIDE SEQUENCE [LARGE SCALE GENOMIC DNA]</scope>
    <source>
        <strain evidence="13">ATCC MYA-139 / BCRC 22969 / CBS 8797 / CCRC 22969 / KCTC 17520 / NBRC 10181 / NCYC 3082</strain>
    </source>
</reference>
<evidence type="ECO:0000256" key="4">
    <source>
        <dbReference type="ARBA" id="ARBA00022771"/>
    </source>
</evidence>
<dbReference type="GO" id="GO:0000978">
    <property type="term" value="F:RNA polymerase II cis-regulatory region sequence-specific DNA binding"/>
    <property type="evidence" value="ECO:0007669"/>
    <property type="project" value="TreeGrafter"/>
</dbReference>
<dbReference type="Gene3D" id="3.30.160.60">
    <property type="entry name" value="Classic Zinc Finger"/>
    <property type="match status" value="4"/>
</dbReference>
<evidence type="ECO:0000256" key="3">
    <source>
        <dbReference type="ARBA" id="ARBA00022737"/>
    </source>
</evidence>
<dbReference type="InterPro" id="IPR013087">
    <property type="entry name" value="Znf_C2H2_type"/>
</dbReference>
<keyword evidence="4 9" id="KW-0863">Zinc-finger</keyword>
<keyword evidence="3" id="KW-0677">Repeat</keyword>
<keyword evidence="6" id="KW-0805">Transcription regulation</keyword>
<evidence type="ECO:0000259" key="11">
    <source>
        <dbReference type="PROSITE" id="PS50157"/>
    </source>
</evidence>
<dbReference type="SMART" id="SM00355">
    <property type="entry name" value="ZnF_C2H2"/>
    <property type="match status" value="4"/>
</dbReference>
<feature type="domain" description="C2H2-type" evidence="11">
    <location>
        <begin position="444"/>
        <end position="471"/>
    </location>
</feature>
<organism evidence="12 13">
    <name type="scientific">Huiozyma naganishii (strain ATCC MYA-139 / BCRC 22969 / CBS 8797 / KCTC 17520 / NBRC 10181 / NCYC 3082 / Yp74L-3)</name>
    <name type="common">Yeast</name>
    <name type="synonym">Kazachstania naganishii</name>
    <dbReference type="NCBI Taxonomy" id="1071383"/>
    <lineage>
        <taxon>Eukaryota</taxon>
        <taxon>Fungi</taxon>
        <taxon>Dikarya</taxon>
        <taxon>Ascomycota</taxon>
        <taxon>Saccharomycotina</taxon>
        <taxon>Saccharomycetes</taxon>
        <taxon>Saccharomycetales</taxon>
        <taxon>Saccharomycetaceae</taxon>
        <taxon>Huiozyma</taxon>
    </lineage>
</organism>
<dbReference type="SUPFAM" id="SSF57667">
    <property type="entry name" value="beta-beta-alpha zinc fingers"/>
    <property type="match status" value="2"/>
</dbReference>
<accession>J7S2G1</accession>
<dbReference type="GeneID" id="34527735"/>
<dbReference type="HOGENOM" id="CLU_476546_0_0_1"/>
<feature type="region of interest" description="Disordered" evidence="10">
    <location>
        <begin position="71"/>
        <end position="95"/>
    </location>
</feature>
<comment type="subcellular location">
    <subcellularLocation>
        <location evidence="1">Nucleus</location>
    </subcellularLocation>
</comment>
<dbReference type="GO" id="GO:0006357">
    <property type="term" value="P:regulation of transcription by RNA polymerase II"/>
    <property type="evidence" value="ECO:0007669"/>
    <property type="project" value="TreeGrafter"/>
</dbReference>
<keyword evidence="8" id="KW-0539">Nucleus</keyword>
<keyword evidence="5" id="KW-0862">Zinc</keyword>
<feature type="region of interest" description="Disordered" evidence="10">
    <location>
        <begin position="153"/>
        <end position="176"/>
    </location>
</feature>
<dbReference type="PANTHER" id="PTHR16515">
    <property type="entry name" value="PR DOMAIN ZINC FINGER PROTEIN"/>
    <property type="match status" value="1"/>
</dbReference>
<dbReference type="OrthoDB" id="427030at2759"/>
<evidence type="ECO:0000256" key="10">
    <source>
        <dbReference type="SAM" id="MobiDB-lite"/>
    </source>
</evidence>
<dbReference type="PROSITE" id="PS00028">
    <property type="entry name" value="ZINC_FINGER_C2H2_1"/>
    <property type="match status" value="4"/>
</dbReference>
<name>J7S2G1_HUIN7</name>
<dbReference type="AlphaFoldDB" id="J7S2G1"/>
<feature type="region of interest" description="Disordered" evidence="10">
    <location>
        <begin position="538"/>
        <end position="560"/>
    </location>
</feature>
<dbReference type="KEGG" id="kng:KNAG_0I02070"/>
<dbReference type="PROSITE" id="PS50157">
    <property type="entry name" value="ZINC_FINGER_C2H2_2"/>
    <property type="match status" value="4"/>
</dbReference>
<evidence type="ECO:0000256" key="9">
    <source>
        <dbReference type="PROSITE-ProRule" id="PRU00042"/>
    </source>
</evidence>
<dbReference type="GO" id="GO:0045165">
    <property type="term" value="P:cell fate commitment"/>
    <property type="evidence" value="ECO:0007669"/>
    <property type="project" value="TreeGrafter"/>
</dbReference>
<keyword evidence="2" id="KW-0479">Metal-binding</keyword>
<feature type="domain" description="C2H2-type" evidence="11">
    <location>
        <begin position="416"/>
        <end position="443"/>
    </location>
</feature>
<evidence type="ECO:0000313" key="12">
    <source>
        <dbReference type="EMBL" id="CCK71992.1"/>
    </source>
</evidence>
<feature type="compositionally biased region" description="Gly residues" evidence="10">
    <location>
        <begin position="27"/>
        <end position="37"/>
    </location>
</feature>
<sequence length="572" mass="62035">MFSDGSAFGAADQTHFPDRMGAPVSSGAGGDGAGASGQGSSVDQKQISFSEFNPLTRGLSLLGSSFGAASGTPTGAQIPSASHSQSNGLNKTDTATSSNNILHMFSQNNSSFSSKRDSTLILNGTDSGEMDFFSGSFNKRNLMFINSKQQIGNSNAGGIPQSQSQSQSGGRLPSANNLELDTFFTSAQNSMRFPSESDHQYDSQEEGRSSSLKPLLDPLGNPQQSRPGIPSSLSRLSSLVNMSNQGTAEEEQTELEQSNTPPDVGSDATFHTEQAALLAKVSKTKPRQRRARKLRAKPSGVSTGTFLEVSSAAGAFDHSDDSQTPLGATTIDQLMLVVEARKKGVTDRIVTTNDGRLLLDANPEILPRRIELVGGVEKPIGANGIKQHECNICHKLFIQLTHLEVHLRSHLGDKPYKCTWCGKGFTQGGNLKTHVRLHTGEKPFSCEFCSKRFSRKGNLTAHLVTHEKVRPFVCKLNGCMKTFTQLGNMKSHQNRFHQNTLTELTRRLANLDPAENISAEEREMLNYFASLYKNSNKGIKGRGRGKNTQQDKSRTATPTQDLIQFKTVDYPT</sequence>
<evidence type="ECO:0000256" key="6">
    <source>
        <dbReference type="ARBA" id="ARBA00023015"/>
    </source>
</evidence>
<dbReference type="GO" id="GO:0008270">
    <property type="term" value="F:zinc ion binding"/>
    <property type="evidence" value="ECO:0007669"/>
    <property type="project" value="UniProtKB-KW"/>
</dbReference>
<evidence type="ECO:0000313" key="13">
    <source>
        <dbReference type="Proteomes" id="UP000006310"/>
    </source>
</evidence>
<dbReference type="FunFam" id="3.30.160.60:FF:000130">
    <property type="entry name" value="Spalt-like transcription factor 4"/>
    <property type="match status" value="1"/>
</dbReference>
<keyword evidence="7" id="KW-0804">Transcription</keyword>
<dbReference type="Proteomes" id="UP000006310">
    <property type="component" value="Chromosome 9"/>
</dbReference>